<feature type="domain" description="AMP-dependent synthetase/ligase" evidence="1">
    <location>
        <begin position="3"/>
        <end position="282"/>
    </location>
</feature>
<dbReference type="InterPro" id="IPR020845">
    <property type="entry name" value="AMP-binding_CS"/>
</dbReference>
<evidence type="ECO:0000313" key="2">
    <source>
        <dbReference type="EMBL" id="SVC55471.1"/>
    </source>
</evidence>
<sequence length="374" mass="41719">VFLQHQLRNAEPRVLFLDHDLRDAFDNVQGGHDNLTTTIYVAGDVPAKRPPVFANTTSMTFETFSDLEGNAGDVLVTPQPEDIACIMYTSGTTGPAKGVLMPHAHCYLFGEGTAREMAMTEADCQYVCMPLFHGMGLLMQVISSLITGSKVFCVERFSPNRWLDEVRACGATVTNALGVIPEMLFRTPETEYDGDNKLRIVLAVPIAAEWAEAMEQRFGFRFMQAYGGTELCIVCFTTLNDPLLPGMAGHVRDDFFEIQIADADTDAPLPQGEIGEIIVRPKVPFCFSQGYFRMPEKTTEAWRNLWYHSGDAGYFDEQGRLYFADRIKDRIRRRGENISSYEIEQVLNDHPDIMESAVVGIRVEGAGGEDEVKA</sequence>
<accession>A0A382N7G5</accession>
<organism evidence="2">
    <name type="scientific">marine metagenome</name>
    <dbReference type="NCBI Taxonomy" id="408172"/>
    <lineage>
        <taxon>unclassified sequences</taxon>
        <taxon>metagenomes</taxon>
        <taxon>ecological metagenomes</taxon>
    </lineage>
</organism>
<dbReference type="Gene3D" id="3.40.50.12780">
    <property type="entry name" value="N-terminal domain of ligase-like"/>
    <property type="match status" value="1"/>
</dbReference>
<dbReference type="GO" id="GO:0016405">
    <property type="term" value="F:CoA-ligase activity"/>
    <property type="evidence" value="ECO:0007669"/>
    <property type="project" value="TreeGrafter"/>
</dbReference>
<dbReference type="PROSITE" id="PS00455">
    <property type="entry name" value="AMP_BINDING"/>
    <property type="match status" value="1"/>
</dbReference>
<dbReference type="InterPro" id="IPR000873">
    <property type="entry name" value="AMP-dep_synth/lig_dom"/>
</dbReference>
<dbReference type="InterPro" id="IPR042099">
    <property type="entry name" value="ANL_N_sf"/>
</dbReference>
<proteinExistence type="predicted"/>
<dbReference type="Gene3D" id="3.30.300.30">
    <property type="match status" value="1"/>
</dbReference>
<dbReference type="SUPFAM" id="SSF56801">
    <property type="entry name" value="Acetyl-CoA synthetase-like"/>
    <property type="match status" value="1"/>
</dbReference>
<dbReference type="EMBL" id="UINC01097614">
    <property type="protein sequence ID" value="SVC55471.1"/>
    <property type="molecule type" value="Genomic_DNA"/>
</dbReference>
<feature type="non-terminal residue" evidence="2">
    <location>
        <position position="374"/>
    </location>
</feature>
<reference evidence="2" key="1">
    <citation type="submission" date="2018-05" db="EMBL/GenBank/DDBJ databases">
        <authorList>
            <person name="Lanie J.A."/>
            <person name="Ng W.-L."/>
            <person name="Kazmierczak K.M."/>
            <person name="Andrzejewski T.M."/>
            <person name="Davidsen T.M."/>
            <person name="Wayne K.J."/>
            <person name="Tettelin H."/>
            <person name="Glass J.I."/>
            <person name="Rusch D."/>
            <person name="Podicherti R."/>
            <person name="Tsui H.-C.T."/>
            <person name="Winkler M.E."/>
        </authorList>
    </citation>
    <scope>NUCLEOTIDE SEQUENCE</scope>
</reference>
<protein>
    <recommendedName>
        <fullName evidence="1">AMP-dependent synthetase/ligase domain-containing protein</fullName>
    </recommendedName>
</protein>
<gene>
    <name evidence="2" type="ORF">METZ01_LOCUS308325</name>
</gene>
<feature type="non-terminal residue" evidence="2">
    <location>
        <position position="1"/>
    </location>
</feature>
<dbReference type="Pfam" id="PF00501">
    <property type="entry name" value="AMP-binding"/>
    <property type="match status" value="1"/>
</dbReference>
<evidence type="ECO:0000259" key="1">
    <source>
        <dbReference type="Pfam" id="PF00501"/>
    </source>
</evidence>
<name>A0A382N7G5_9ZZZZ</name>
<dbReference type="InterPro" id="IPR045851">
    <property type="entry name" value="AMP-bd_C_sf"/>
</dbReference>
<dbReference type="AlphaFoldDB" id="A0A382N7G5"/>
<dbReference type="PANTHER" id="PTHR24096">
    <property type="entry name" value="LONG-CHAIN-FATTY-ACID--COA LIGASE"/>
    <property type="match status" value="1"/>
</dbReference>